<keyword evidence="5" id="KW-0719">Serine esterase</keyword>
<evidence type="ECO:0000313" key="14">
    <source>
        <dbReference type="EMBL" id="TFL05819.1"/>
    </source>
</evidence>
<protein>
    <recommendedName>
        <fullName evidence="4">Acyl-protein thioesterase 1</fullName>
        <ecNumber evidence="3">3.1.2.22</ecNumber>
    </recommendedName>
    <alternativeName>
        <fullName evidence="11">Palmitoyl-protein hydrolase</fullName>
    </alternativeName>
</protein>
<dbReference type="Pfam" id="PF02230">
    <property type="entry name" value="Abhydrolase_2"/>
    <property type="match status" value="1"/>
</dbReference>
<name>A0A5C3QZU3_9AGAR</name>
<evidence type="ECO:0000256" key="7">
    <source>
        <dbReference type="ARBA" id="ARBA00022801"/>
    </source>
</evidence>
<dbReference type="SUPFAM" id="SSF53474">
    <property type="entry name" value="alpha/beta-Hydrolases"/>
    <property type="match status" value="1"/>
</dbReference>
<proteinExistence type="inferred from homology"/>
<keyword evidence="9" id="KW-0443">Lipid metabolism</keyword>
<dbReference type="AlphaFoldDB" id="A0A5C3QZU3"/>
<evidence type="ECO:0000256" key="6">
    <source>
        <dbReference type="ARBA" id="ARBA00022490"/>
    </source>
</evidence>
<organism evidence="14 15">
    <name type="scientific">Pterulicium gracile</name>
    <dbReference type="NCBI Taxonomy" id="1884261"/>
    <lineage>
        <taxon>Eukaryota</taxon>
        <taxon>Fungi</taxon>
        <taxon>Dikarya</taxon>
        <taxon>Basidiomycota</taxon>
        <taxon>Agaricomycotina</taxon>
        <taxon>Agaricomycetes</taxon>
        <taxon>Agaricomycetidae</taxon>
        <taxon>Agaricales</taxon>
        <taxon>Pleurotineae</taxon>
        <taxon>Pterulaceae</taxon>
        <taxon>Pterulicium</taxon>
    </lineage>
</organism>
<comment type="catalytic activity">
    <reaction evidence="12">
        <text>S-hexadecanoyl-L-cysteinyl-[protein] + H2O = L-cysteinyl-[protein] + hexadecanoate + H(+)</text>
        <dbReference type="Rhea" id="RHEA:19233"/>
        <dbReference type="Rhea" id="RHEA-COMP:10131"/>
        <dbReference type="Rhea" id="RHEA-COMP:11032"/>
        <dbReference type="ChEBI" id="CHEBI:7896"/>
        <dbReference type="ChEBI" id="CHEBI:15377"/>
        <dbReference type="ChEBI" id="CHEBI:15378"/>
        <dbReference type="ChEBI" id="CHEBI:29950"/>
        <dbReference type="ChEBI" id="CHEBI:74151"/>
        <dbReference type="EC" id="3.1.2.22"/>
    </reaction>
</comment>
<evidence type="ECO:0000256" key="8">
    <source>
        <dbReference type="ARBA" id="ARBA00022832"/>
    </source>
</evidence>
<dbReference type="EC" id="3.1.2.22" evidence="3"/>
<keyword evidence="6" id="KW-0963">Cytoplasm</keyword>
<evidence type="ECO:0000256" key="11">
    <source>
        <dbReference type="ARBA" id="ARBA00031195"/>
    </source>
</evidence>
<dbReference type="OrthoDB" id="2418081at2759"/>
<comment type="subcellular location">
    <subcellularLocation>
        <location evidence="1">Cytoplasm</location>
    </subcellularLocation>
</comment>
<evidence type="ECO:0000256" key="12">
    <source>
        <dbReference type="ARBA" id="ARBA00047337"/>
    </source>
</evidence>
<evidence type="ECO:0000256" key="10">
    <source>
        <dbReference type="ARBA" id="ARBA00029392"/>
    </source>
</evidence>
<dbReference type="GO" id="GO:0006631">
    <property type="term" value="P:fatty acid metabolic process"/>
    <property type="evidence" value="ECO:0007669"/>
    <property type="project" value="UniProtKB-KW"/>
</dbReference>
<feature type="domain" description="Phospholipase/carboxylesterase/thioesterase" evidence="13">
    <location>
        <begin position="10"/>
        <end position="227"/>
    </location>
</feature>
<evidence type="ECO:0000256" key="1">
    <source>
        <dbReference type="ARBA" id="ARBA00004496"/>
    </source>
</evidence>
<evidence type="ECO:0000256" key="2">
    <source>
        <dbReference type="ARBA" id="ARBA00006499"/>
    </source>
</evidence>
<dbReference type="Gene3D" id="3.40.50.1820">
    <property type="entry name" value="alpha/beta hydrolase"/>
    <property type="match status" value="1"/>
</dbReference>
<dbReference type="InterPro" id="IPR029058">
    <property type="entry name" value="AB_hydrolase_fold"/>
</dbReference>
<reference evidence="14 15" key="1">
    <citation type="journal article" date="2019" name="Nat. Ecol. Evol.">
        <title>Megaphylogeny resolves global patterns of mushroom evolution.</title>
        <authorList>
            <person name="Varga T."/>
            <person name="Krizsan K."/>
            <person name="Foldi C."/>
            <person name="Dima B."/>
            <person name="Sanchez-Garcia M."/>
            <person name="Sanchez-Ramirez S."/>
            <person name="Szollosi G.J."/>
            <person name="Szarkandi J.G."/>
            <person name="Papp V."/>
            <person name="Albert L."/>
            <person name="Andreopoulos W."/>
            <person name="Angelini C."/>
            <person name="Antonin V."/>
            <person name="Barry K.W."/>
            <person name="Bougher N.L."/>
            <person name="Buchanan P."/>
            <person name="Buyck B."/>
            <person name="Bense V."/>
            <person name="Catcheside P."/>
            <person name="Chovatia M."/>
            <person name="Cooper J."/>
            <person name="Damon W."/>
            <person name="Desjardin D."/>
            <person name="Finy P."/>
            <person name="Geml J."/>
            <person name="Haridas S."/>
            <person name="Hughes K."/>
            <person name="Justo A."/>
            <person name="Karasinski D."/>
            <person name="Kautmanova I."/>
            <person name="Kiss B."/>
            <person name="Kocsube S."/>
            <person name="Kotiranta H."/>
            <person name="LaButti K.M."/>
            <person name="Lechner B.E."/>
            <person name="Liimatainen K."/>
            <person name="Lipzen A."/>
            <person name="Lukacs Z."/>
            <person name="Mihaltcheva S."/>
            <person name="Morgado L.N."/>
            <person name="Niskanen T."/>
            <person name="Noordeloos M.E."/>
            <person name="Ohm R.A."/>
            <person name="Ortiz-Santana B."/>
            <person name="Ovrebo C."/>
            <person name="Racz N."/>
            <person name="Riley R."/>
            <person name="Savchenko A."/>
            <person name="Shiryaev A."/>
            <person name="Soop K."/>
            <person name="Spirin V."/>
            <person name="Szebenyi C."/>
            <person name="Tomsovsky M."/>
            <person name="Tulloss R.E."/>
            <person name="Uehling J."/>
            <person name="Grigoriev I.V."/>
            <person name="Vagvolgyi C."/>
            <person name="Papp T."/>
            <person name="Martin F.M."/>
            <person name="Miettinen O."/>
            <person name="Hibbett D.S."/>
            <person name="Nagy L.G."/>
        </authorList>
    </citation>
    <scope>NUCLEOTIDE SEQUENCE [LARGE SCALE GENOMIC DNA]</scope>
    <source>
        <strain evidence="14 15">CBS 309.79</strain>
    </source>
</reference>
<comment type="function">
    <text evidence="10">Hydrolyzes fatty acids from S-acylated cysteine residues in proteins with a strong preference for palmitoylated G-alpha proteins over other acyl substrates. Mediates the deacylation of G-alpha proteins such as GPA1 in vivo, but has weak or no activity toward palmitoylated Ras proteins. Has weak lysophospholipase activity in vitro; however such activity may not exist in vivo.</text>
</comment>
<gene>
    <name evidence="14" type="ORF">BDV98DRAFT_541970</name>
</gene>
<dbReference type="PANTHER" id="PTHR10655:SF17">
    <property type="entry name" value="LYSOPHOSPHOLIPASE-LIKE PROTEIN 1"/>
    <property type="match status" value="1"/>
</dbReference>
<dbReference type="InterPro" id="IPR050565">
    <property type="entry name" value="LYPA1-2/EST-like"/>
</dbReference>
<dbReference type="FunFam" id="3.40.50.1820:FF:000010">
    <property type="entry name" value="Acyl-protein thioesterase 2"/>
    <property type="match status" value="1"/>
</dbReference>
<dbReference type="GO" id="GO:0008474">
    <property type="term" value="F:palmitoyl-(protein) hydrolase activity"/>
    <property type="evidence" value="ECO:0007669"/>
    <property type="project" value="UniProtKB-EC"/>
</dbReference>
<evidence type="ECO:0000259" key="13">
    <source>
        <dbReference type="Pfam" id="PF02230"/>
    </source>
</evidence>
<comment type="similarity">
    <text evidence="2">Belongs to the AB hydrolase superfamily. AB hydrolase 2 family.</text>
</comment>
<evidence type="ECO:0000256" key="5">
    <source>
        <dbReference type="ARBA" id="ARBA00022487"/>
    </source>
</evidence>
<dbReference type="PANTHER" id="PTHR10655">
    <property type="entry name" value="LYSOPHOSPHOLIPASE-RELATED"/>
    <property type="match status" value="1"/>
</dbReference>
<dbReference type="GO" id="GO:0005737">
    <property type="term" value="C:cytoplasm"/>
    <property type="evidence" value="ECO:0007669"/>
    <property type="project" value="UniProtKB-SubCell"/>
</dbReference>
<evidence type="ECO:0000256" key="9">
    <source>
        <dbReference type="ARBA" id="ARBA00023098"/>
    </source>
</evidence>
<evidence type="ECO:0000256" key="4">
    <source>
        <dbReference type="ARBA" id="ARBA00014923"/>
    </source>
</evidence>
<keyword evidence="15" id="KW-1185">Reference proteome</keyword>
<evidence type="ECO:0000313" key="15">
    <source>
        <dbReference type="Proteomes" id="UP000305067"/>
    </source>
</evidence>
<dbReference type="Proteomes" id="UP000305067">
    <property type="component" value="Unassembled WGS sequence"/>
</dbReference>
<accession>A0A5C3QZU3</accession>
<keyword evidence="7" id="KW-0378">Hydrolase</keyword>
<sequence length="233" mass="25446">MSAAVALKSLVINPVAKHTATVIFVHGLGDSGHGWAPLAQQFARDPRLQHVKWVLPHAVEMRVTANMGMVMPSWFDIKTFELETQEVEPGMLRSSMALNKLISTEVDAGIDASRVVLGGFSQGGAMSLLTGLTGERTLGGLVVLSGWLPLNAKFKSMATDAVKRTPIFWGHGKADPLVKYQFAEASVKFLKEQLGVPISEDRLTFKSYEGLEHSSDPQEIADVHSWLVNRLRA</sequence>
<dbReference type="InterPro" id="IPR003140">
    <property type="entry name" value="PLipase/COase/thioEstase"/>
</dbReference>
<dbReference type="EMBL" id="ML178816">
    <property type="protein sequence ID" value="TFL05819.1"/>
    <property type="molecule type" value="Genomic_DNA"/>
</dbReference>
<evidence type="ECO:0000256" key="3">
    <source>
        <dbReference type="ARBA" id="ARBA00012423"/>
    </source>
</evidence>
<dbReference type="GO" id="GO:0052689">
    <property type="term" value="F:carboxylic ester hydrolase activity"/>
    <property type="evidence" value="ECO:0007669"/>
    <property type="project" value="UniProtKB-KW"/>
</dbReference>
<dbReference type="STRING" id="1884261.A0A5C3QZU3"/>
<keyword evidence="8" id="KW-0276">Fatty acid metabolism</keyword>